<dbReference type="InterPro" id="IPR017039">
    <property type="entry name" value="Virul_fac_BrkB"/>
</dbReference>
<feature type="region of interest" description="Disordered" evidence="6">
    <location>
        <begin position="307"/>
        <end position="375"/>
    </location>
</feature>
<feature type="compositionally biased region" description="Basic and acidic residues" evidence="6">
    <location>
        <begin position="322"/>
        <end position="346"/>
    </location>
</feature>
<name>A0ABR4WR38_9GAMM</name>
<keyword evidence="3 7" id="KW-0812">Transmembrane</keyword>
<gene>
    <name evidence="8" type="ORF">FP66_11880</name>
</gene>
<keyword evidence="9" id="KW-1185">Reference proteome</keyword>
<dbReference type="Pfam" id="PF03631">
    <property type="entry name" value="Virul_fac_BrkB"/>
    <property type="match status" value="1"/>
</dbReference>
<evidence type="ECO:0000256" key="3">
    <source>
        <dbReference type="ARBA" id="ARBA00022692"/>
    </source>
</evidence>
<comment type="caution">
    <text evidence="8">The sequence shown here is derived from an EMBL/GenBank/DDBJ whole genome shotgun (WGS) entry which is preliminary data.</text>
</comment>
<feature type="transmembrane region" description="Helical" evidence="7">
    <location>
        <begin position="178"/>
        <end position="206"/>
    </location>
</feature>
<dbReference type="EMBL" id="JOKD01000050">
    <property type="protein sequence ID" value="KGE77203.1"/>
    <property type="molecule type" value="Genomic_DNA"/>
</dbReference>
<evidence type="ECO:0000313" key="8">
    <source>
        <dbReference type="EMBL" id="KGE77203.1"/>
    </source>
</evidence>
<dbReference type="RefSeq" id="WP_035598504.1">
    <property type="nucleotide sequence ID" value="NZ_JOKD01000050.1"/>
</dbReference>
<feature type="transmembrane region" description="Helical" evidence="7">
    <location>
        <begin position="35"/>
        <end position="58"/>
    </location>
</feature>
<evidence type="ECO:0000256" key="4">
    <source>
        <dbReference type="ARBA" id="ARBA00022989"/>
    </source>
</evidence>
<dbReference type="PANTHER" id="PTHR30213:SF1">
    <property type="entry name" value="INNER MEMBRANE PROTEIN YHJD"/>
    <property type="match status" value="1"/>
</dbReference>
<evidence type="ECO:0000256" key="7">
    <source>
        <dbReference type="SAM" id="Phobius"/>
    </source>
</evidence>
<keyword evidence="2" id="KW-1003">Cell membrane</keyword>
<feature type="transmembrane region" description="Helical" evidence="7">
    <location>
        <begin position="150"/>
        <end position="172"/>
    </location>
</feature>
<evidence type="ECO:0000256" key="2">
    <source>
        <dbReference type="ARBA" id="ARBA00022475"/>
    </source>
</evidence>
<reference evidence="8 9" key="1">
    <citation type="submission" date="2014-06" db="EMBL/GenBank/DDBJ databases">
        <title>Draft genome sequence of an extremely salt tolerant bacteria Halomonas salina/CIFRI 1.</title>
        <authorList>
            <person name="Behera B.D."/>
            <person name="Meena D.K."/>
            <person name="Das P."/>
            <person name="Maharana J."/>
            <person name="Paria P."/>
            <person name="Sharma A.P."/>
            <person name="Shamsudheen K.V."/>
            <person name="Rijit J."/>
            <person name="Dixit V."/>
            <person name="Verma A."/>
            <person name="Scaria V."/>
            <person name="Sivasubbu S."/>
        </authorList>
    </citation>
    <scope>NUCLEOTIDE SEQUENCE [LARGE SCALE GENOMIC DNA]</scope>
    <source>
        <strain evidence="8 9">CIFRI 1</strain>
    </source>
</reference>
<evidence type="ECO:0000313" key="9">
    <source>
        <dbReference type="Proteomes" id="UP000029721"/>
    </source>
</evidence>
<evidence type="ECO:0000256" key="6">
    <source>
        <dbReference type="SAM" id="MobiDB-lite"/>
    </source>
</evidence>
<dbReference type="Proteomes" id="UP000029721">
    <property type="component" value="Unassembled WGS sequence"/>
</dbReference>
<dbReference type="PANTHER" id="PTHR30213">
    <property type="entry name" value="INNER MEMBRANE PROTEIN YHJD"/>
    <property type="match status" value="1"/>
</dbReference>
<keyword evidence="5 7" id="KW-0472">Membrane</keyword>
<sequence>MWSRIKQVVLFWWVVTRDAVKLWVERNAFSYAGSLAFYTLFSLAPTMIIAVTVIGVVLGEEAAQGQIVAQLEGTMGTGAAEAIQNAVAQSRIEASGLWPTLMGIGAMLVGATTVFGQMQYSLNTLWGVTAHPKANSVLLLLKKRTLSMTVVLAIGFILLVSLVLGVAVRSLLHAANDLMPFVGALTAGIEFLISLALVSALFATIFRVLPDVLLSWRDVLVGAVVTALLFAVGRSAIATYLAYTATASTYGAAGSVVVVLLWVYYSSLILLFGAAFTKSLLLARGGKVIPRNTAVLVHHELVEDESRDGAATNGHRWWPGRHRADATPHETSSHEASDGTPADERASGSSSHAEARAKDADGTNGDPDSRPTSPR</sequence>
<dbReference type="NCBIfam" id="TIGR00765">
    <property type="entry name" value="yihY_not_rbn"/>
    <property type="match status" value="1"/>
</dbReference>
<proteinExistence type="predicted"/>
<evidence type="ECO:0000256" key="1">
    <source>
        <dbReference type="ARBA" id="ARBA00004651"/>
    </source>
</evidence>
<feature type="transmembrane region" description="Helical" evidence="7">
    <location>
        <begin position="249"/>
        <end position="277"/>
    </location>
</feature>
<protein>
    <submittedName>
        <fullName evidence="8">Ribonuclease BN</fullName>
    </submittedName>
</protein>
<accession>A0ABR4WR38</accession>
<comment type="subcellular location">
    <subcellularLocation>
        <location evidence="1">Cell membrane</location>
        <topology evidence="1">Multi-pass membrane protein</topology>
    </subcellularLocation>
</comment>
<organism evidence="8 9">
    <name type="scientific">Halomonas salina</name>
    <dbReference type="NCBI Taxonomy" id="42565"/>
    <lineage>
        <taxon>Bacteria</taxon>
        <taxon>Pseudomonadati</taxon>
        <taxon>Pseudomonadota</taxon>
        <taxon>Gammaproteobacteria</taxon>
        <taxon>Oceanospirillales</taxon>
        <taxon>Halomonadaceae</taxon>
        <taxon>Halomonas</taxon>
    </lineage>
</organism>
<keyword evidence="4 7" id="KW-1133">Transmembrane helix</keyword>
<evidence type="ECO:0000256" key="5">
    <source>
        <dbReference type="ARBA" id="ARBA00023136"/>
    </source>
</evidence>
<feature type="transmembrane region" description="Helical" evidence="7">
    <location>
        <begin position="218"/>
        <end position="243"/>
    </location>
</feature>